<feature type="signal peptide" evidence="1">
    <location>
        <begin position="1"/>
        <end position="19"/>
    </location>
</feature>
<dbReference type="Proteomes" id="UP000265663">
    <property type="component" value="Unassembled WGS sequence"/>
</dbReference>
<gene>
    <name evidence="2" type="ORF">GMOD_00000895</name>
</gene>
<evidence type="ECO:0000313" key="2">
    <source>
        <dbReference type="EMBL" id="RMZ70760.1"/>
    </source>
</evidence>
<name>A0A3M7M8Q7_9PLEO</name>
<feature type="chain" id="PRO_5018122691" evidence="1">
    <location>
        <begin position="20"/>
        <end position="495"/>
    </location>
</feature>
<dbReference type="OrthoDB" id="3945550at2759"/>
<keyword evidence="1" id="KW-0732">Signal</keyword>
<proteinExistence type="predicted"/>
<evidence type="ECO:0000256" key="1">
    <source>
        <dbReference type="SAM" id="SignalP"/>
    </source>
</evidence>
<protein>
    <submittedName>
        <fullName evidence="2">Cytochrome p450 monooxygenase</fullName>
    </submittedName>
</protein>
<dbReference type="Gene3D" id="3.80.10.10">
    <property type="entry name" value="Ribonuclease Inhibitor"/>
    <property type="match status" value="1"/>
</dbReference>
<dbReference type="InterPro" id="IPR032675">
    <property type="entry name" value="LRR_dom_sf"/>
</dbReference>
<keyword evidence="2" id="KW-0560">Oxidoreductase</keyword>
<dbReference type="SUPFAM" id="SSF52047">
    <property type="entry name" value="RNI-like"/>
    <property type="match status" value="1"/>
</dbReference>
<dbReference type="AlphaFoldDB" id="A0A3M7M8Q7"/>
<keyword evidence="2" id="KW-0503">Monooxygenase</keyword>
<organism evidence="2 3">
    <name type="scientific">Pyrenophora seminiperda CCB06</name>
    <dbReference type="NCBI Taxonomy" id="1302712"/>
    <lineage>
        <taxon>Eukaryota</taxon>
        <taxon>Fungi</taxon>
        <taxon>Dikarya</taxon>
        <taxon>Ascomycota</taxon>
        <taxon>Pezizomycotina</taxon>
        <taxon>Dothideomycetes</taxon>
        <taxon>Pleosporomycetidae</taxon>
        <taxon>Pleosporales</taxon>
        <taxon>Pleosporineae</taxon>
        <taxon>Pleosporaceae</taxon>
        <taxon>Pyrenophora</taxon>
    </lineage>
</organism>
<dbReference type="GO" id="GO:0004497">
    <property type="term" value="F:monooxygenase activity"/>
    <property type="evidence" value="ECO:0007669"/>
    <property type="project" value="UniProtKB-KW"/>
</dbReference>
<reference evidence="2 3" key="1">
    <citation type="journal article" date="2014" name="PLoS ONE">
        <title>De novo Genome Assembly of the Fungal Plant Pathogen Pyrenophora semeniperda.</title>
        <authorList>
            <person name="Soliai M.M."/>
            <person name="Meyer S.E."/>
            <person name="Udall J.A."/>
            <person name="Elzinga D.E."/>
            <person name="Hermansen R.A."/>
            <person name="Bodily P.M."/>
            <person name="Hart A.A."/>
            <person name="Coleman C.E."/>
        </authorList>
    </citation>
    <scope>NUCLEOTIDE SEQUENCE [LARGE SCALE GENOMIC DNA]</scope>
    <source>
        <strain evidence="2 3">CCB06</strain>
        <tissue evidence="2">Mycelium</tissue>
    </source>
</reference>
<dbReference type="EMBL" id="KE747824">
    <property type="protein sequence ID" value="RMZ70760.1"/>
    <property type="molecule type" value="Genomic_DNA"/>
</dbReference>
<accession>A0A3M7M8Q7</accession>
<evidence type="ECO:0000313" key="3">
    <source>
        <dbReference type="Proteomes" id="UP000265663"/>
    </source>
</evidence>
<keyword evidence="3" id="KW-1185">Reference proteome</keyword>
<sequence length="495" mass="56712">MRLCFLLGLLTFIPALVHSTSWIDPNDFSIPLPPSSNRAVAGDREYDDPVWTPSDPCPQAIHAELPCPYGSNSCRFNNISTIHSALVHCPRIEELNLYTADGWCSDNHVELFNHTLPIIHDAKYPALKKLILDGYRFGGPWAEEPQEGPKVCGMNMRISDDCGTPEDYALVQNMRRERSHQTEHTSLTAWLKVMDWEQLEELSINWARNPERVLVQELAGSGRLKNLKSLDITSLDFVEALDNHTLTQLRWVGRTAEGELESILSHQGQSLRKLEYRCDETMCSEFLQAFNLSTLPALAPNLEHISINIPRNGSLPVDHLRALASMPNLQIADLFFRMQSDCHAKEEALGIVPDCMWSPEDDNSESCNGTARYQLPYVNRTTGENVFNYIRDHKQGKEMQNVTLWSGDWAPGWNKHSIMSWKRARVACTVDNNRTICDAEGRLYYKGLPAKWDWKLRYASRRLEPEVELTDEQLLDAYNRMDREEEEEQRQKVGR</sequence>